<feature type="domain" description="HTH rpiR-type" evidence="4">
    <location>
        <begin position="1"/>
        <end position="73"/>
    </location>
</feature>
<dbReference type="SUPFAM" id="SSF46689">
    <property type="entry name" value="Homeodomain-like"/>
    <property type="match status" value="1"/>
</dbReference>
<dbReference type="PANTHER" id="PTHR30514">
    <property type="entry name" value="GLUCOKINASE"/>
    <property type="match status" value="1"/>
</dbReference>
<dbReference type="EMBL" id="VBTH01000001">
    <property type="protein sequence ID" value="TLQ05806.1"/>
    <property type="molecule type" value="Genomic_DNA"/>
</dbReference>
<dbReference type="OrthoDB" id="1648815at2"/>
<evidence type="ECO:0000313" key="7">
    <source>
        <dbReference type="Proteomes" id="UP000305541"/>
    </source>
</evidence>
<dbReference type="InterPro" id="IPR047640">
    <property type="entry name" value="RpiR-like"/>
</dbReference>
<dbReference type="InterPro" id="IPR046348">
    <property type="entry name" value="SIS_dom_sf"/>
</dbReference>
<evidence type="ECO:0000256" key="2">
    <source>
        <dbReference type="ARBA" id="ARBA00023125"/>
    </source>
</evidence>
<dbReference type="RefSeq" id="WP_138473669.1">
    <property type="nucleotide sequence ID" value="NZ_VBTH01000001.1"/>
</dbReference>
<gene>
    <name evidence="6" type="ORF">FEZ51_01090</name>
</gene>
<dbReference type="GO" id="GO:1901135">
    <property type="term" value="P:carbohydrate derivative metabolic process"/>
    <property type="evidence" value="ECO:0007669"/>
    <property type="project" value="InterPro"/>
</dbReference>
<keyword evidence="1" id="KW-0805">Transcription regulation</keyword>
<dbReference type="PROSITE" id="PS51464">
    <property type="entry name" value="SIS"/>
    <property type="match status" value="1"/>
</dbReference>
<keyword evidence="3" id="KW-0804">Transcription</keyword>
<dbReference type="PANTHER" id="PTHR30514:SF1">
    <property type="entry name" value="HTH-TYPE TRANSCRIPTIONAL REGULATOR HEXR-RELATED"/>
    <property type="match status" value="1"/>
</dbReference>
<dbReference type="InterPro" id="IPR009057">
    <property type="entry name" value="Homeodomain-like_sf"/>
</dbReference>
<dbReference type="GO" id="GO:0003700">
    <property type="term" value="F:DNA-binding transcription factor activity"/>
    <property type="evidence" value="ECO:0007669"/>
    <property type="project" value="InterPro"/>
</dbReference>
<name>A0A5R9BYN1_9LACO</name>
<dbReference type="SUPFAM" id="SSF53697">
    <property type="entry name" value="SIS domain"/>
    <property type="match status" value="1"/>
</dbReference>
<dbReference type="Gene3D" id="1.10.10.10">
    <property type="entry name" value="Winged helix-like DNA-binding domain superfamily/Winged helix DNA-binding domain"/>
    <property type="match status" value="1"/>
</dbReference>
<dbReference type="InterPro" id="IPR036388">
    <property type="entry name" value="WH-like_DNA-bd_sf"/>
</dbReference>
<evidence type="ECO:0000256" key="3">
    <source>
        <dbReference type="ARBA" id="ARBA00023163"/>
    </source>
</evidence>
<organism evidence="6 7">
    <name type="scientific">Pediococcus stilesii</name>
    <dbReference type="NCBI Taxonomy" id="331679"/>
    <lineage>
        <taxon>Bacteria</taxon>
        <taxon>Bacillati</taxon>
        <taxon>Bacillota</taxon>
        <taxon>Bacilli</taxon>
        <taxon>Lactobacillales</taxon>
        <taxon>Lactobacillaceae</taxon>
        <taxon>Pediococcus</taxon>
    </lineage>
</organism>
<dbReference type="Pfam" id="PF01380">
    <property type="entry name" value="SIS"/>
    <property type="match status" value="1"/>
</dbReference>
<dbReference type="Gene3D" id="3.40.50.10490">
    <property type="entry name" value="Glucose-6-phosphate isomerase like protein, domain 1"/>
    <property type="match status" value="1"/>
</dbReference>
<evidence type="ECO:0000259" key="5">
    <source>
        <dbReference type="PROSITE" id="PS51464"/>
    </source>
</evidence>
<dbReference type="Pfam" id="PF01418">
    <property type="entry name" value="HTH_6"/>
    <property type="match status" value="1"/>
</dbReference>
<keyword evidence="2" id="KW-0238">DNA-binding</keyword>
<protein>
    <submittedName>
        <fullName evidence="6">MurR/RpiR family transcriptional regulator</fullName>
    </submittedName>
</protein>
<dbReference type="GO" id="GO:0097367">
    <property type="term" value="F:carbohydrate derivative binding"/>
    <property type="evidence" value="ECO:0007669"/>
    <property type="project" value="InterPro"/>
</dbReference>
<feature type="domain" description="SIS" evidence="5">
    <location>
        <begin position="104"/>
        <end position="241"/>
    </location>
</feature>
<dbReference type="Proteomes" id="UP000305541">
    <property type="component" value="Unassembled WGS sequence"/>
</dbReference>
<dbReference type="CDD" id="cd05013">
    <property type="entry name" value="SIS_RpiR"/>
    <property type="match status" value="1"/>
</dbReference>
<proteinExistence type="predicted"/>
<dbReference type="InterPro" id="IPR001347">
    <property type="entry name" value="SIS_dom"/>
</dbReference>
<dbReference type="GO" id="GO:0003677">
    <property type="term" value="F:DNA binding"/>
    <property type="evidence" value="ECO:0007669"/>
    <property type="project" value="UniProtKB-KW"/>
</dbReference>
<dbReference type="InterPro" id="IPR000281">
    <property type="entry name" value="HTH_RpiR"/>
</dbReference>
<evidence type="ECO:0000259" key="4">
    <source>
        <dbReference type="PROSITE" id="PS51071"/>
    </source>
</evidence>
<accession>A0A5R9BYN1</accession>
<evidence type="ECO:0000256" key="1">
    <source>
        <dbReference type="ARBA" id="ARBA00023015"/>
    </source>
</evidence>
<dbReference type="AlphaFoldDB" id="A0A5R9BYN1"/>
<dbReference type="PROSITE" id="PS51071">
    <property type="entry name" value="HTH_RPIR"/>
    <property type="match status" value="1"/>
</dbReference>
<dbReference type="InterPro" id="IPR035472">
    <property type="entry name" value="RpiR-like_SIS"/>
</dbReference>
<reference evidence="6 7" key="1">
    <citation type="submission" date="2019-05" db="EMBL/GenBank/DDBJ databases">
        <title>The metagenome of a microbial culture collection derived from dairy environment covers the genomic content of the human microbiome.</title>
        <authorList>
            <person name="Roder T."/>
            <person name="Wuthrich D."/>
            <person name="Sattari Z."/>
            <person name="Von Ah U."/>
            <person name="Bar C."/>
            <person name="Ronchi F."/>
            <person name="Macpherson A.J."/>
            <person name="Ganal-Vonarburg S.C."/>
            <person name="Bruggmann R."/>
            <person name="Vergeres G."/>
        </authorList>
    </citation>
    <scope>NUCLEOTIDE SEQUENCE [LARGE SCALE GENOMIC DNA]</scope>
    <source>
        <strain evidence="6 7">FAM 18815</strain>
    </source>
</reference>
<evidence type="ECO:0000313" key="6">
    <source>
        <dbReference type="EMBL" id="TLQ05806.1"/>
    </source>
</evidence>
<sequence length="251" mass="28148">MFSYEKVQTLNELELFVYKYVTSHLEECKTMTIRDLSTQSHVSSTTILRFLKKMGFEGFSDFKYVLRHRDKRVDERVLTQDLGPVEQFLDQANSTEYAEKIEKAAQMIASTNTRLFFGMGSSGSLAQYGARVLSNYGLLTLAITDPFQPKPVSERDYSKTLVILLSVSGETEGVITQASYYRQNGAKTLAITANKASTLAKIVDYSLSYNVPEKKLGSLNFTSQIPVVYLLEQLGEQTNKLVQASKASPEI</sequence>
<comment type="caution">
    <text evidence="6">The sequence shown here is derived from an EMBL/GenBank/DDBJ whole genome shotgun (WGS) entry which is preliminary data.</text>
</comment>